<evidence type="ECO:0000259" key="9">
    <source>
        <dbReference type="PROSITE" id="PS51837"/>
    </source>
</evidence>
<name>A0A9P0A0E4_BEMTA</name>
<dbReference type="InterPro" id="IPR037519">
    <property type="entry name" value="LITAF_fam"/>
</dbReference>
<dbReference type="PROSITE" id="PS51837">
    <property type="entry name" value="LITAF"/>
    <property type="match status" value="1"/>
</dbReference>
<evidence type="ECO:0000256" key="8">
    <source>
        <dbReference type="SAM" id="MobiDB-lite"/>
    </source>
</evidence>
<dbReference type="KEGG" id="btab:109033766"/>
<feature type="domain" description="LITAF" evidence="9">
    <location>
        <begin position="40"/>
        <end position="124"/>
    </location>
</feature>
<dbReference type="GO" id="GO:0005765">
    <property type="term" value="C:lysosomal membrane"/>
    <property type="evidence" value="ECO:0007669"/>
    <property type="project" value="UniProtKB-SubCell"/>
</dbReference>
<evidence type="ECO:0000256" key="7">
    <source>
        <dbReference type="ARBA" id="ARBA00023136"/>
    </source>
</evidence>
<dbReference type="AlphaFoldDB" id="A0A9P0A0E4"/>
<dbReference type="GO" id="GO:0031902">
    <property type="term" value="C:late endosome membrane"/>
    <property type="evidence" value="ECO:0007669"/>
    <property type="project" value="UniProtKB-SubCell"/>
</dbReference>
<evidence type="ECO:0000256" key="5">
    <source>
        <dbReference type="ARBA" id="ARBA00022723"/>
    </source>
</evidence>
<reference evidence="10" key="1">
    <citation type="submission" date="2021-12" db="EMBL/GenBank/DDBJ databases">
        <authorList>
            <person name="King R."/>
        </authorList>
    </citation>
    <scope>NUCLEOTIDE SEQUENCE</scope>
</reference>
<dbReference type="OrthoDB" id="4713066at2759"/>
<protein>
    <recommendedName>
        <fullName evidence="9">LITAF domain-containing protein</fullName>
    </recommendedName>
</protein>
<keyword evidence="5" id="KW-0479">Metal-binding</keyword>
<evidence type="ECO:0000313" key="10">
    <source>
        <dbReference type="EMBL" id="CAH0383601.1"/>
    </source>
</evidence>
<evidence type="ECO:0000313" key="11">
    <source>
        <dbReference type="Proteomes" id="UP001152759"/>
    </source>
</evidence>
<dbReference type="Proteomes" id="UP001152759">
    <property type="component" value="Chromosome 10"/>
</dbReference>
<comment type="subcellular location">
    <subcellularLocation>
        <location evidence="2">Endosome membrane</location>
        <topology evidence="2">Peripheral membrane protein</topology>
    </subcellularLocation>
    <subcellularLocation>
        <location evidence="1">Late endosome membrane</location>
    </subcellularLocation>
    <subcellularLocation>
        <location evidence="3">Lysosome membrane</location>
        <topology evidence="3">Peripheral membrane protein</topology>
        <orientation evidence="3">Cytoplasmic side</orientation>
    </subcellularLocation>
</comment>
<keyword evidence="7" id="KW-0472">Membrane</keyword>
<dbReference type="InterPro" id="IPR006629">
    <property type="entry name" value="LITAF"/>
</dbReference>
<dbReference type="PANTHER" id="PTHR23292:SF6">
    <property type="entry name" value="FI16602P1-RELATED"/>
    <property type="match status" value="1"/>
</dbReference>
<evidence type="ECO:0000256" key="3">
    <source>
        <dbReference type="ARBA" id="ARBA00004630"/>
    </source>
</evidence>
<keyword evidence="11" id="KW-1185">Reference proteome</keyword>
<dbReference type="PANTHER" id="PTHR23292">
    <property type="entry name" value="LIPOPOLYSACCHARIDE-INDUCED TUMOR NECROSIS FACTOR-ALPHA FACTOR"/>
    <property type="match status" value="1"/>
</dbReference>
<dbReference type="EMBL" id="OU963871">
    <property type="protein sequence ID" value="CAH0383601.1"/>
    <property type="molecule type" value="Genomic_DNA"/>
</dbReference>
<evidence type="ECO:0000256" key="4">
    <source>
        <dbReference type="ARBA" id="ARBA00005975"/>
    </source>
</evidence>
<organism evidence="10 11">
    <name type="scientific">Bemisia tabaci</name>
    <name type="common">Sweetpotato whitefly</name>
    <name type="synonym">Aleurodes tabaci</name>
    <dbReference type="NCBI Taxonomy" id="7038"/>
    <lineage>
        <taxon>Eukaryota</taxon>
        <taxon>Metazoa</taxon>
        <taxon>Ecdysozoa</taxon>
        <taxon>Arthropoda</taxon>
        <taxon>Hexapoda</taxon>
        <taxon>Insecta</taxon>
        <taxon>Pterygota</taxon>
        <taxon>Neoptera</taxon>
        <taxon>Paraneoptera</taxon>
        <taxon>Hemiptera</taxon>
        <taxon>Sternorrhyncha</taxon>
        <taxon>Aleyrodoidea</taxon>
        <taxon>Aleyrodidae</taxon>
        <taxon>Aleyrodinae</taxon>
        <taxon>Bemisia</taxon>
    </lineage>
</organism>
<evidence type="ECO:0000256" key="6">
    <source>
        <dbReference type="ARBA" id="ARBA00022833"/>
    </source>
</evidence>
<comment type="similarity">
    <text evidence="4">Belongs to the CDIP1/LITAF family.</text>
</comment>
<accession>A0A9P0A0E4</accession>
<sequence length="124" mass="13245">MGETSNQPGPSGPPPAAPPSYWQAVGGVPPPGLYNDPSKMSSTIVTTVVPLGTSSTHMICPNCRIEIDTVTRTQPGMIAYISSAIISLFGCVWGCCLIPCCIDECMDVHHSCPNCQTYLGRFRR</sequence>
<proteinExistence type="inferred from homology"/>
<evidence type="ECO:0000256" key="2">
    <source>
        <dbReference type="ARBA" id="ARBA00004481"/>
    </source>
</evidence>
<dbReference type="SMART" id="SM00714">
    <property type="entry name" value="LITAF"/>
    <property type="match status" value="1"/>
</dbReference>
<gene>
    <name evidence="10" type="ORF">BEMITA_LOCUS3039</name>
</gene>
<dbReference type="Pfam" id="PF10601">
    <property type="entry name" value="zf-LITAF-like"/>
    <property type="match status" value="1"/>
</dbReference>
<dbReference type="GO" id="GO:0008270">
    <property type="term" value="F:zinc ion binding"/>
    <property type="evidence" value="ECO:0007669"/>
    <property type="project" value="TreeGrafter"/>
</dbReference>
<keyword evidence="6" id="KW-0862">Zinc</keyword>
<evidence type="ECO:0000256" key="1">
    <source>
        <dbReference type="ARBA" id="ARBA00004414"/>
    </source>
</evidence>
<feature type="region of interest" description="Disordered" evidence="8">
    <location>
        <begin position="1"/>
        <end position="21"/>
    </location>
</feature>